<dbReference type="InterPro" id="IPR006222">
    <property type="entry name" value="GCVT_N"/>
</dbReference>
<dbReference type="GO" id="GO:0016226">
    <property type="term" value="P:iron-sulfur cluster assembly"/>
    <property type="evidence" value="ECO:0007669"/>
    <property type="project" value="TreeGrafter"/>
</dbReference>
<dbReference type="Pfam" id="PF25455">
    <property type="entry name" value="Beta-barrel_CAF17_C"/>
    <property type="match status" value="1"/>
</dbReference>
<dbReference type="Gene3D" id="3.30.1360.120">
    <property type="entry name" value="Probable tRNA modification gtpase trme, domain 1"/>
    <property type="match status" value="1"/>
</dbReference>
<dbReference type="InterPro" id="IPR027266">
    <property type="entry name" value="TrmE/GcvT-like"/>
</dbReference>
<evidence type="ECO:0000259" key="3">
    <source>
        <dbReference type="Pfam" id="PF25455"/>
    </source>
</evidence>
<dbReference type="SUPFAM" id="SSF103025">
    <property type="entry name" value="Folate-binding domain"/>
    <property type="match status" value="1"/>
</dbReference>
<dbReference type="AlphaFoldDB" id="A0A8J7Q196"/>
<feature type="domain" description="CAF17 C-terminal" evidence="3">
    <location>
        <begin position="240"/>
        <end position="309"/>
    </location>
</feature>
<sequence length="320" mass="36626">MYFMAPISNRGILSLRGTDAKKFLQGLITNDIHHVSDKRAIYTALLAPQGKFLHDFFITEKSGVLFLEVEKERLADLKKRLMLYKLKADVDIEDVSACYQIWAFWGENVENKFGLSLTLGEALFDRENIFYVDPRWAMMGVRGLLYMPQKSPNEQINLEPQALDTFSQNFISQGFQIVEFDAYDYMRLQKGLPDGSRDMIIERAISLECGLEDLHAISWTKGCYMGQELTARTKHRGLVRKRYFPVEFEGSAPEFGTKISQGEDDVGEIYSSNGALALARLKLEALLKEEELSANHQPLKVLKPEWMPYDEIMKDASQNI</sequence>
<name>A0A8J7Q196_9PROT</name>
<gene>
    <name evidence="4" type="ORF">J0H12_05115</name>
</gene>
<proteinExistence type="predicted"/>
<dbReference type="Proteomes" id="UP000664414">
    <property type="component" value="Unassembled WGS sequence"/>
</dbReference>
<feature type="domain" description="GCVT N-terminal" evidence="2">
    <location>
        <begin position="8"/>
        <end position="106"/>
    </location>
</feature>
<dbReference type="PIRSF" id="PIRSF006487">
    <property type="entry name" value="GcvT"/>
    <property type="match status" value="1"/>
</dbReference>
<dbReference type="PANTHER" id="PTHR22602:SF0">
    <property type="entry name" value="TRANSFERASE CAF17, MITOCHONDRIAL-RELATED"/>
    <property type="match status" value="1"/>
</dbReference>
<dbReference type="PANTHER" id="PTHR22602">
    <property type="entry name" value="TRANSFERASE CAF17, MITOCHONDRIAL-RELATED"/>
    <property type="match status" value="1"/>
</dbReference>
<dbReference type="InterPro" id="IPR045179">
    <property type="entry name" value="YgfZ/GcvT"/>
</dbReference>
<comment type="caution">
    <text evidence="4">The sequence shown here is derived from an EMBL/GenBank/DDBJ whole genome shotgun (WGS) entry which is preliminary data.</text>
</comment>
<dbReference type="Pfam" id="PF01571">
    <property type="entry name" value="GCV_T"/>
    <property type="match status" value="1"/>
</dbReference>
<evidence type="ECO:0000313" key="4">
    <source>
        <dbReference type="EMBL" id="MBN9413283.1"/>
    </source>
</evidence>
<evidence type="ECO:0000256" key="1">
    <source>
        <dbReference type="ARBA" id="ARBA00022946"/>
    </source>
</evidence>
<reference evidence="4" key="1">
    <citation type="submission" date="2021-02" db="EMBL/GenBank/DDBJ databases">
        <title>Thiocyanate and organic carbon inputs drive convergent selection for specific autotrophic Afipia and Thiobacillus strains within complex microbiomes.</title>
        <authorList>
            <person name="Huddy R.J."/>
            <person name="Sachdeva R."/>
            <person name="Kadzinga F."/>
            <person name="Kantor R.S."/>
            <person name="Harrison S.T.L."/>
            <person name="Banfield J.F."/>
        </authorList>
    </citation>
    <scope>NUCLEOTIDE SEQUENCE</scope>
    <source>
        <strain evidence="4">SCN18_10_11_15_R4_P_38_20</strain>
    </source>
</reference>
<dbReference type="InterPro" id="IPR017703">
    <property type="entry name" value="YgfZ/GCV_T_CS"/>
</dbReference>
<evidence type="ECO:0000259" key="2">
    <source>
        <dbReference type="Pfam" id="PF01571"/>
    </source>
</evidence>
<protein>
    <submittedName>
        <fullName evidence="4">Folate-binding protein YgfZ</fullName>
    </submittedName>
</protein>
<dbReference type="EMBL" id="JAFKGL010000020">
    <property type="protein sequence ID" value="MBN9413283.1"/>
    <property type="molecule type" value="Genomic_DNA"/>
</dbReference>
<accession>A0A8J7Q196</accession>
<dbReference type="InterPro" id="IPR057460">
    <property type="entry name" value="CAF17_C"/>
</dbReference>
<dbReference type="NCBIfam" id="TIGR03317">
    <property type="entry name" value="ygfZ_signature"/>
    <property type="match status" value="1"/>
</dbReference>
<evidence type="ECO:0000313" key="5">
    <source>
        <dbReference type="Proteomes" id="UP000664414"/>
    </source>
</evidence>
<keyword evidence="1" id="KW-0809">Transit peptide</keyword>
<organism evidence="4 5">
    <name type="scientific">Candidatus Paracaedimonas acanthamoebae</name>
    <dbReference type="NCBI Taxonomy" id="244581"/>
    <lineage>
        <taxon>Bacteria</taxon>
        <taxon>Pseudomonadati</taxon>
        <taxon>Pseudomonadota</taxon>
        <taxon>Alphaproteobacteria</taxon>
        <taxon>Holosporales</taxon>
        <taxon>Caedimonadaceae</taxon>
        <taxon>Candidatus Paracaedimonas</taxon>
    </lineage>
</organism>